<organism evidence="1 2">
    <name type="scientific">Pistacia integerrima</name>
    <dbReference type="NCBI Taxonomy" id="434235"/>
    <lineage>
        <taxon>Eukaryota</taxon>
        <taxon>Viridiplantae</taxon>
        <taxon>Streptophyta</taxon>
        <taxon>Embryophyta</taxon>
        <taxon>Tracheophyta</taxon>
        <taxon>Spermatophyta</taxon>
        <taxon>Magnoliopsida</taxon>
        <taxon>eudicotyledons</taxon>
        <taxon>Gunneridae</taxon>
        <taxon>Pentapetalae</taxon>
        <taxon>rosids</taxon>
        <taxon>malvids</taxon>
        <taxon>Sapindales</taxon>
        <taxon>Anacardiaceae</taxon>
        <taxon>Pistacia</taxon>
    </lineage>
</organism>
<keyword evidence="2" id="KW-1185">Reference proteome</keyword>
<evidence type="ECO:0000313" key="1">
    <source>
        <dbReference type="EMBL" id="KAJ0047257.1"/>
    </source>
</evidence>
<comment type="caution">
    <text evidence="1">The sequence shown here is derived from an EMBL/GenBank/DDBJ whole genome shotgun (WGS) entry which is preliminary data.</text>
</comment>
<sequence length="98" mass="10985">MHLVMIHSHSKVLLWLKSHVYICGITDDDLRETAYEVLLACAGAAGGLIVPSKEKRKDKKSRLMRKLGRSKNESIVNQSQRAPGLVGLLETMRVQMEV</sequence>
<name>A0ACC0Z8K8_9ROSI</name>
<evidence type="ECO:0000313" key="2">
    <source>
        <dbReference type="Proteomes" id="UP001163603"/>
    </source>
</evidence>
<protein>
    <submittedName>
        <fullName evidence="1">Uncharacterized protein</fullName>
    </submittedName>
</protein>
<reference evidence="2" key="1">
    <citation type="journal article" date="2023" name="G3 (Bethesda)">
        <title>Genome assembly and association tests identify interacting loci associated with vigor, precocity, and sex in interspecific pistachio rootstocks.</title>
        <authorList>
            <person name="Palmer W."/>
            <person name="Jacygrad E."/>
            <person name="Sagayaradj S."/>
            <person name="Cavanaugh K."/>
            <person name="Han R."/>
            <person name="Bertier L."/>
            <person name="Beede B."/>
            <person name="Kafkas S."/>
            <person name="Golino D."/>
            <person name="Preece J."/>
            <person name="Michelmore R."/>
        </authorList>
    </citation>
    <scope>NUCLEOTIDE SEQUENCE [LARGE SCALE GENOMIC DNA]</scope>
</reference>
<proteinExistence type="predicted"/>
<dbReference type="EMBL" id="CM047738">
    <property type="protein sequence ID" value="KAJ0047257.1"/>
    <property type="molecule type" value="Genomic_DNA"/>
</dbReference>
<accession>A0ACC0Z8K8</accession>
<dbReference type="Proteomes" id="UP001163603">
    <property type="component" value="Chromosome 3"/>
</dbReference>
<gene>
    <name evidence="1" type="ORF">Pint_05206</name>
</gene>